<dbReference type="InterPro" id="IPR000086">
    <property type="entry name" value="NUDIX_hydrolase_dom"/>
</dbReference>
<evidence type="ECO:0000259" key="1">
    <source>
        <dbReference type="PROSITE" id="PS51462"/>
    </source>
</evidence>
<accession>A0A6J4MTV7</accession>
<dbReference type="Gene3D" id="3.90.79.10">
    <property type="entry name" value="Nucleoside Triphosphate Pyrophosphohydrolase"/>
    <property type="match status" value="1"/>
</dbReference>
<dbReference type="CDD" id="cd04692">
    <property type="entry name" value="NUDIX_Hydrolase"/>
    <property type="match status" value="1"/>
</dbReference>
<dbReference type="InterPro" id="IPR015797">
    <property type="entry name" value="NUDIX_hydrolase-like_dom_sf"/>
</dbReference>
<organism evidence="2">
    <name type="scientific">uncultured Chloroflexia bacterium</name>
    <dbReference type="NCBI Taxonomy" id="1672391"/>
    <lineage>
        <taxon>Bacteria</taxon>
        <taxon>Bacillati</taxon>
        <taxon>Chloroflexota</taxon>
        <taxon>Chloroflexia</taxon>
        <taxon>environmental samples</taxon>
    </lineage>
</organism>
<reference evidence="2" key="1">
    <citation type="submission" date="2020-02" db="EMBL/GenBank/DDBJ databases">
        <authorList>
            <person name="Meier V. D."/>
        </authorList>
    </citation>
    <scope>NUCLEOTIDE SEQUENCE</scope>
    <source>
        <strain evidence="2">AVDCRST_MAG93</strain>
    </source>
</reference>
<dbReference type="PROSITE" id="PS51462">
    <property type="entry name" value="NUDIX"/>
    <property type="match status" value="1"/>
</dbReference>
<gene>
    <name evidence="2" type="ORF">AVDCRST_MAG93-8212</name>
</gene>
<evidence type="ECO:0000313" key="2">
    <source>
        <dbReference type="EMBL" id="CAA9368749.1"/>
    </source>
</evidence>
<dbReference type="AlphaFoldDB" id="A0A6J4MTV7"/>
<dbReference type="PANTHER" id="PTHR10885">
    <property type="entry name" value="ISOPENTENYL-DIPHOSPHATE DELTA-ISOMERASE"/>
    <property type="match status" value="1"/>
</dbReference>
<dbReference type="PANTHER" id="PTHR10885:SF0">
    <property type="entry name" value="ISOPENTENYL-DIPHOSPHATE DELTA-ISOMERASE"/>
    <property type="match status" value="1"/>
</dbReference>
<name>A0A6J4MTV7_9CHLR</name>
<feature type="domain" description="Nudix hydrolase" evidence="1">
    <location>
        <begin position="34"/>
        <end position="185"/>
    </location>
</feature>
<sequence length="217" mass="24429">DFAQDFDELFDVLTADGKPTGTVKRRADVHRDGDWHRSIHVWVYGVAGNEPFLLMNQRGFEKDTWPGVLDATVGGHLTAGETVEQAYREIEEEIGIVADPLQLRHIGVRARGMETPGIIDREFQEVFLYRDDRALEEYGPNPAELEGLVRLGLNQARRLFAGDVDQVEGTILRARDRVVTPFAATQETLLPVREDEYFLRVAIAIERVLAGDDTVTL</sequence>
<dbReference type="SUPFAM" id="SSF55811">
    <property type="entry name" value="Nudix"/>
    <property type="match status" value="1"/>
</dbReference>
<proteinExistence type="predicted"/>
<dbReference type="EMBL" id="CADCTR010002766">
    <property type="protein sequence ID" value="CAA9368749.1"/>
    <property type="molecule type" value="Genomic_DNA"/>
</dbReference>
<feature type="non-terminal residue" evidence="2">
    <location>
        <position position="1"/>
    </location>
</feature>
<protein>
    <recommendedName>
        <fullName evidence="1">Nudix hydrolase domain-containing protein</fullName>
    </recommendedName>
</protein>
<dbReference type="GO" id="GO:0003824">
    <property type="term" value="F:catalytic activity"/>
    <property type="evidence" value="ECO:0007669"/>
    <property type="project" value="UniProtKB-ARBA"/>
</dbReference>
<dbReference type="Pfam" id="PF00293">
    <property type="entry name" value="NUDIX"/>
    <property type="match status" value="1"/>
</dbReference>